<dbReference type="Proteomes" id="UP000783287">
    <property type="component" value="Unassembled WGS sequence"/>
</dbReference>
<proteinExistence type="predicted"/>
<reference evidence="1" key="1">
    <citation type="submission" date="2020-04" db="EMBL/GenBank/DDBJ databases">
        <authorList>
            <person name="Zhang T."/>
        </authorList>
    </citation>
    <scope>NUCLEOTIDE SEQUENCE</scope>
    <source>
        <strain evidence="1">HKST-UBA14</strain>
    </source>
</reference>
<reference evidence="1" key="2">
    <citation type="journal article" date="2021" name="Microbiome">
        <title>Successional dynamics and alternative stable states in a saline activated sludge microbial community over 9 years.</title>
        <authorList>
            <person name="Wang Y."/>
            <person name="Ye J."/>
            <person name="Ju F."/>
            <person name="Liu L."/>
            <person name="Boyd J.A."/>
            <person name="Deng Y."/>
            <person name="Parks D.H."/>
            <person name="Jiang X."/>
            <person name="Yin X."/>
            <person name="Woodcroft B.J."/>
            <person name="Tyson G.W."/>
            <person name="Hugenholtz P."/>
            <person name="Polz M.F."/>
            <person name="Zhang T."/>
        </authorList>
    </citation>
    <scope>NUCLEOTIDE SEQUENCE</scope>
    <source>
        <strain evidence="1">HKST-UBA14</strain>
    </source>
</reference>
<name>A0A955RJB3_9BACT</name>
<dbReference type="AlphaFoldDB" id="A0A955RJB3"/>
<dbReference type="EMBL" id="JAGQLK010000098">
    <property type="protein sequence ID" value="MCA9383607.1"/>
    <property type="molecule type" value="Genomic_DNA"/>
</dbReference>
<evidence type="ECO:0000313" key="1">
    <source>
        <dbReference type="EMBL" id="MCA9383607.1"/>
    </source>
</evidence>
<protein>
    <submittedName>
        <fullName evidence="1">Uncharacterized protein</fullName>
    </submittedName>
</protein>
<organism evidence="1 2">
    <name type="scientific">Candidatus Dojkabacteria bacterium</name>
    <dbReference type="NCBI Taxonomy" id="2099670"/>
    <lineage>
        <taxon>Bacteria</taxon>
        <taxon>Candidatus Dojkabacteria</taxon>
    </lineage>
</organism>
<accession>A0A955RJB3</accession>
<gene>
    <name evidence="1" type="ORF">KC909_04525</name>
</gene>
<sequence>MKIFVATGNTDKFNRMKNWVDTDFIWLNPNDLDTDLAKLTKVTDEEEKAMGDMAGRAIGKAKKAAKALANYGEEMLILAMDDTGYFPFFDQYIVDLRTPPDIVQDGVIKVKGVKNRLSGAGVSNHYAHIVGEVATKELMQEEAAKYGYTELPDFKFMPVVWKFALAAVENGKYEQAEVIANWEHVEYMKEEYLSDDIEDTGYMLDKIIVRDVFGNNTKGLNEEIAPKIALQKLLESYR</sequence>
<comment type="caution">
    <text evidence="1">The sequence shown here is derived from an EMBL/GenBank/DDBJ whole genome shotgun (WGS) entry which is preliminary data.</text>
</comment>
<evidence type="ECO:0000313" key="2">
    <source>
        <dbReference type="Proteomes" id="UP000783287"/>
    </source>
</evidence>